<dbReference type="Gene3D" id="3.50.50.60">
    <property type="entry name" value="FAD/NAD(P)-binding domain"/>
    <property type="match status" value="1"/>
</dbReference>
<name>W9B3K7_MYCCO</name>
<comment type="caution">
    <text evidence="2">The sequence shown here is derived from an EMBL/GenBank/DDBJ whole genome shotgun (WGS) entry which is preliminary data.</text>
</comment>
<dbReference type="STRING" id="258533.BN977_04198"/>
<gene>
    <name evidence="2" type="ORF">BN977_04198</name>
</gene>
<dbReference type="EMBL" id="CCBB010000003">
    <property type="protein sequence ID" value="CDO09376.1"/>
    <property type="molecule type" value="Genomic_DNA"/>
</dbReference>
<dbReference type="AlphaFoldDB" id="W9B3K7"/>
<evidence type="ECO:0000313" key="2">
    <source>
        <dbReference type="EMBL" id="CDO09376.1"/>
    </source>
</evidence>
<dbReference type="InterPro" id="IPR050407">
    <property type="entry name" value="Geranylgeranyl_reductase"/>
</dbReference>
<feature type="domain" description="FAD-binding" evidence="1">
    <location>
        <begin position="3"/>
        <end position="284"/>
    </location>
</feature>
<dbReference type="PRINTS" id="PR00420">
    <property type="entry name" value="RNGMNOXGNASE"/>
</dbReference>
<dbReference type="RefSeq" id="WP_036401119.1">
    <property type="nucleotide sequence ID" value="NZ_CCBB010000003.1"/>
</dbReference>
<dbReference type="InterPro" id="IPR002938">
    <property type="entry name" value="FAD-bd"/>
</dbReference>
<evidence type="ECO:0000313" key="3">
    <source>
        <dbReference type="Proteomes" id="UP000028870"/>
    </source>
</evidence>
<dbReference type="InterPro" id="IPR036188">
    <property type="entry name" value="FAD/NAD-bd_sf"/>
</dbReference>
<keyword evidence="3" id="KW-1185">Reference proteome</keyword>
<reference evidence="2" key="1">
    <citation type="submission" date="2014-03" db="EMBL/GenBank/DDBJ databases">
        <title>Draft Genome Sequence of Mycobacterium cosmeticum DSM 44829.</title>
        <authorList>
            <person name="Croce O."/>
            <person name="Robert C."/>
            <person name="Raoult D."/>
            <person name="Drancourt M."/>
        </authorList>
    </citation>
    <scope>NUCLEOTIDE SEQUENCE [LARGE SCALE GENOMIC DNA]</scope>
    <source>
        <strain evidence="2">DSM 44829</strain>
    </source>
</reference>
<accession>W9B3K7</accession>
<dbReference type="Proteomes" id="UP000028870">
    <property type="component" value="Unassembled WGS sequence"/>
</dbReference>
<dbReference type="OrthoDB" id="113955at2"/>
<dbReference type="GO" id="GO:0071949">
    <property type="term" value="F:FAD binding"/>
    <property type="evidence" value="ECO:0007669"/>
    <property type="project" value="InterPro"/>
</dbReference>
<proteinExistence type="predicted"/>
<reference evidence="2" key="2">
    <citation type="submission" date="2014-03" db="EMBL/GenBank/DDBJ databases">
        <authorList>
            <person name="Urmite Genomes"/>
        </authorList>
    </citation>
    <scope>NUCLEOTIDE SEQUENCE</scope>
    <source>
        <strain evidence="2">DSM 44829</strain>
    </source>
</reference>
<dbReference type="eggNOG" id="COG0644">
    <property type="taxonomic scope" value="Bacteria"/>
</dbReference>
<dbReference type="SUPFAM" id="SSF51905">
    <property type="entry name" value="FAD/NAD(P)-binding domain"/>
    <property type="match status" value="1"/>
</dbReference>
<dbReference type="PANTHER" id="PTHR42685">
    <property type="entry name" value="GERANYLGERANYL DIPHOSPHATE REDUCTASE"/>
    <property type="match status" value="1"/>
</dbReference>
<dbReference type="Pfam" id="PF01494">
    <property type="entry name" value="FAD_binding_3"/>
    <property type="match status" value="1"/>
</dbReference>
<protein>
    <submittedName>
        <fullName evidence="2">Oxidoreductase</fullName>
    </submittedName>
</protein>
<organism evidence="2 3">
    <name type="scientific">Mycolicibacterium cosmeticum</name>
    <dbReference type="NCBI Taxonomy" id="258533"/>
    <lineage>
        <taxon>Bacteria</taxon>
        <taxon>Bacillati</taxon>
        <taxon>Actinomycetota</taxon>
        <taxon>Actinomycetes</taxon>
        <taxon>Mycobacteriales</taxon>
        <taxon>Mycobacteriaceae</taxon>
        <taxon>Mycolicibacterium</taxon>
    </lineage>
</organism>
<evidence type="ECO:0000259" key="1">
    <source>
        <dbReference type="Pfam" id="PF01494"/>
    </source>
</evidence>
<dbReference type="PANTHER" id="PTHR42685:SF19">
    <property type="entry name" value="POSSIBLE OXIDOREDUCTASE"/>
    <property type="match status" value="1"/>
</dbReference>
<sequence>MIDLLVAGGGPAGLATAVHAARAGLEVVVVEHRRGPIDKACGEGLMPHSLAHLRRIGVEPQGEPFYGIRYLDGKRTAEARFRHGPGRGVRRTVLHAGLADAAAAAGVRVVHGDVGTVTQDAESVSAAGFRARYLAAADGLHSPIRRAMGLSAGEASRRRWGIRRHVQIAPWSDCVEVYWGRGAEEGNTAQAAEAYVTPVSPDCVGVAILKSTRGGFDEHLRQFPALADRIGGLPHGQDRAAGPLRQRVRHRTAGRVLLVGDAAGYVDALTGEGMGLAFGAAELLVDCLVTGSTADYDRRWRALTRRYRFLTAALLQATAIGPIRTGVTPASAALPAVFSRIVNALAH</sequence>